<evidence type="ECO:0000256" key="1">
    <source>
        <dbReference type="ARBA" id="ARBA00022630"/>
    </source>
</evidence>
<dbReference type="InterPro" id="IPR016166">
    <property type="entry name" value="FAD-bd_PCMH"/>
</dbReference>
<proteinExistence type="predicted"/>
<keyword evidence="2" id="KW-0274">FAD</keyword>
<evidence type="ECO:0000259" key="3">
    <source>
        <dbReference type="PROSITE" id="PS51387"/>
    </source>
</evidence>
<dbReference type="Gene3D" id="3.30.465.10">
    <property type="match status" value="1"/>
</dbReference>
<dbReference type="InterPro" id="IPR006094">
    <property type="entry name" value="Oxid_FAD_bind_N"/>
</dbReference>
<dbReference type="EMBL" id="AP012279">
    <property type="protein sequence ID" value="BAL77107.1"/>
    <property type="molecule type" value="Genomic_DNA"/>
</dbReference>
<name>A0AAI8QC96_9BRAD</name>
<feature type="domain" description="FAD-binding PCMH-type" evidence="3">
    <location>
        <begin position="12"/>
        <end position="184"/>
    </location>
</feature>
<keyword evidence="1" id="KW-0285">Flavoprotein</keyword>
<evidence type="ECO:0000313" key="5">
    <source>
        <dbReference type="Proteomes" id="UP000007886"/>
    </source>
</evidence>
<organism evidence="4 5">
    <name type="scientific">Bradyrhizobium cosmicum</name>
    <dbReference type="NCBI Taxonomy" id="1404864"/>
    <lineage>
        <taxon>Bacteria</taxon>
        <taxon>Pseudomonadati</taxon>
        <taxon>Pseudomonadota</taxon>
        <taxon>Alphaproteobacteria</taxon>
        <taxon>Hyphomicrobiales</taxon>
        <taxon>Nitrobacteraceae</taxon>
        <taxon>Bradyrhizobium</taxon>
    </lineage>
</organism>
<dbReference type="GO" id="GO:0016899">
    <property type="term" value="F:oxidoreductase activity, acting on the CH-OH group of donors, oxygen as acceptor"/>
    <property type="evidence" value="ECO:0007669"/>
    <property type="project" value="InterPro"/>
</dbReference>
<evidence type="ECO:0000256" key="2">
    <source>
        <dbReference type="ARBA" id="ARBA00022827"/>
    </source>
</evidence>
<dbReference type="PROSITE" id="PS51387">
    <property type="entry name" value="FAD_PCMH"/>
    <property type="match status" value="1"/>
</dbReference>
<dbReference type="InterPro" id="IPR010031">
    <property type="entry name" value="FAD_lactone_oxidase-like"/>
</dbReference>
<dbReference type="Pfam" id="PF01565">
    <property type="entry name" value="FAD_binding_4"/>
    <property type="match status" value="1"/>
</dbReference>
<dbReference type="AlphaFoldDB" id="A0AAI8QC96"/>
<accession>A0AAI8QC96</accession>
<dbReference type="PANTHER" id="PTHR43762">
    <property type="entry name" value="L-GULONOLACTONE OXIDASE"/>
    <property type="match status" value="1"/>
</dbReference>
<dbReference type="InterPro" id="IPR016169">
    <property type="entry name" value="FAD-bd_PCMH_sub2"/>
</dbReference>
<evidence type="ECO:0000313" key="4">
    <source>
        <dbReference type="EMBL" id="BAL77107.1"/>
    </source>
</evidence>
<reference evidence="4 5" key="1">
    <citation type="journal article" date="2012" name="Microbes Environ.">
        <title>Complete genome sequence of Bradyrhizobium sp. S23321: insights into symbiosis evolution in soil oligotrophs.</title>
        <authorList>
            <person name="Okubo T."/>
            <person name="Tsukui T."/>
            <person name="Maita H."/>
            <person name="Okamoto S."/>
            <person name="Oshima K."/>
            <person name="Fujisawa T."/>
            <person name="Saito A."/>
            <person name="Futamata H."/>
            <person name="Hattori R."/>
            <person name="Shimomura Y."/>
            <person name="Haruta S."/>
            <person name="Morimoto S."/>
            <person name="Wang Y."/>
            <person name="Sakai Y."/>
            <person name="Hattori M."/>
            <person name="Aizawa S."/>
            <person name="Nagashima K.V.P."/>
            <person name="Masuda S."/>
            <person name="Hattori T."/>
            <person name="Yamashita A."/>
            <person name="Bao Z."/>
            <person name="Hayatsu M."/>
            <person name="Kajiya-Kanegae H."/>
            <person name="Yoshinaga I."/>
            <person name="Sakamoto K."/>
            <person name="Toyota K."/>
            <person name="Nakao M."/>
            <person name="Kohara M."/>
            <person name="Anda M."/>
            <person name="Niwa R."/>
            <person name="Jung-Hwan P."/>
            <person name="Sameshima-Saito R."/>
            <person name="Tokuda S."/>
            <person name="Yamamoto S."/>
            <person name="Yamamoto S."/>
            <person name="Yokoyama T."/>
            <person name="Akutsu T."/>
            <person name="Nakamura Y."/>
            <person name="Nakahira-Yanaka Y."/>
            <person name="Takada Hoshino Y."/>
            <person name="Hirakawa H."/>
            <person name="Mitsui H."/>
            <person name="Terasawa K."/>
            <person name="Itakura M."/>
            <person name="Sato S."/>
            <person name="Ikeda-Ohtsubo W."/>
            <person name="Sakakura N."/>
            <person name="Kaminuma E."/>
            <person name="Minamisawa K."/>
        </authorList>
    </citation>
    <scope>NUCLEOTIDE SEQUENCE [LARGE SCALE GENOMIC DNA]</scope>
    <source>
        <strain evidence="4 5">S23321</strain>
    </source>
</reference>
<dbReference type="KEGG" id="brs:S23_39120"/>
<dbReference type="RefSeq" id="WP_015686394.1">
    <property type="nucleotide sequence ID" value="NC_017082.1"/>
</dbReference>
<dbReference type="PANTHER" id="PTHR43762:SF1">
    <property type="entry name" value="D-ARABINONO-1,4-LACTONE OXIDASE"/>
    <property type="match status" value="1"/>
</dbReference>
<dbReference type="GO" id="GO:0071949">
    <property type="term" value="F:FAD binding"/>
    <property type="evidence" value="ECO:0007669"/>
    <property type="project" value="InterPro"/>
</dbReference>
<dbReference type="InterPro" id="IPR036318">
    <property type="entry name" value="FAD-bd_PCMH-like_sf"/>
</dbReference>
<dbReference type="Proteomes" id="UP000007886">
    <property type="component" value="Chromosome"/>
</dbReference>
<keyword evidence="5" id="KW-1185">Reference proteome</keyword>
<gene>
    <name evidence="4" type="ORF">S23_39120</name>
</gene>
<dbReference type="InterPro" id="IPR016167">
    <property type="entry name" value="FAD-bd_PCMH_sub1"/>
</dbReference>
<sequence length="452" mass="50706">MGNMVRNYDGGITSSPAQLVSPRSVDEIQSILRDADGYPSPVRAMGSYHSLTPCASSDGTIIDMSRMSRILKIDPHSMTFTAEAGLQFIAASRVLRAMNLQFVTNIEIGNMTLGAAACCHTKDGLDGGEFGQVGSYITAIKWVTPGGDLSEASEATDPGLMYLMRSSYGLCGVIYEVTFRIKPLEAIHFRYLPRPIGQLTEKEVDGIIDASRGLICWTVGRKAHFQTRHPIDRVGPLGALFAASRRKLWNYAEARVGRFIDSSVPTKPLRDATLDTWFVGNKLLMSFLHLAGGATLYNPDKTIDYSQTPPSARYAFTFWAFPRHEWLNVLRDYVDFSEKYFEDYDFRCNMALGSYFIRKDAHSLLSYSHDGDIFSVDPIHAYTDRPAWDGFLKEFNEFAYKRNGIPLLNQSPFITKQHVTAAYGQRWTKFSAHVKQEDPSGRMLNPFFANLL</sequence>
<dbReference type="Gene3D" id="3.30.43.10">
    <property type="entry name" value="Uridine Diphospho-n-acetylenolpyruvylglucosamine Reductase, domain 2"/>
    <property type="match status" value="1"/>
</dbReference>
<protein>
    <submittedName>
        <fullName evidence="4">FAD-linked oxidoreductase</fullName>
    </submittedName>
</protein>
<dbReference type="SUPFAM" id="SSF56176">
    <property type="entry name" value="FAD-binding/transporter-associated domain-like"/>
    <property type="match status" value="1"/>
</dbReference>